<feature type="domain" description="Secretion system C-terminal sorting" evidence="2">
    <location>
        <begin position="407"/>
        <end position="479"/>
    </location>
</feature>
<dbReference type="Proteomes" id="UP001167796">
    <property type="component" value="Unassembled WGS sequence"/>
</dbReference>
<reference evidence="3" key="1">
    <citation type="submission" date="2023-07" db="EMBL/GenBank/DDBJ databases">
        <authorList>
            <person name="Kim M.K."/>
        </authorList>
    </citation>
    <scope>NUCLEOTIDE SEQUENCE</scope>
    <source>
        <strain evidence="3">M29</strain>
    </source>
</reference>
<protein>
    <submittedName>
        <fullName evidence="3">T9SS type A sorting domain-containing protein</fullName>
    </submittedName>
</protein>
<evidence type="ECO:0000256" key="1">
    <source>
        <dbReference type="SAM" id="SignalP"/>
    </source>
</evidence>
<dbReference type="InterPro" id="IPR026444">
    <property type="entry name" value="Secre_tail"/>
</dbReference>
<dbReference type="Pfam" id="PF17164">
    <property type="entry name" value="DUF5122"/>
    <property type="match status" value="6"/>
</dbReference>
<dbReference type="InterPro" id="IPR013431">
    <property type="entry name" value="Delta_60_rpt"/>
</dbReference>
<dbReference type="NCBIfam" id="TIGR04183">
    <property type="entry name" value="Por_Secre_tail"/>
    <property type="match status" value="1"/>
</dbReference>
<evidence type="ECO:0000259" key="2">
    <source>
        <dbReference type="Pfam" id="PF18962"/>
    </source>
</evidence>
<feature type="signal peptide" evidence="1">
    <location>
        <begin position="1"/>
        <end position="23"/>
    </location>
</feature>
<dbReference type="SUPFAM" id="SSF63829">
    <property type="entry name" value="Calcium-dependent phosphotriesterase"/>
    <property type="match status" value="1"/>
</dbReference>
<comment type="caution">
    <text evidence="3">The sequence shown here is derived from an EMBL/GenBank/DDBJ whole genome shotgun (WGS) entry which is preliminary data.</text>
</comment>
<keyword evidence="1" id="KW-0732">Signal</keyword>
<dbReference type="EMBL" id="JAUQSX010000013">
    <property type="protein sequence ID" value="MDO7848925.1"/>
    <property type="molecule type" value="Genomic_DNA"/>
</dbReference>
<feature type="chain" id="PRO_5047021197" evidence="1">
    <location>
        <begin position="24"/>
        <end position="480"/>
    </location>
</feature>
<dbReference type="RefSeq" id="WP_305013591.1">
    <property type="nucleotide sequence ID" value="NZ_JAUQSX010000013.1"/>
</dbReference>
<proteinExistence type="predicted"/>
<name>A0ABT9AGD0_9BACT</name>
<dbReference type="Gene3D" id="2.80.10.50">
    <property type="match status" value="3"/>
</dbReference>
<dbReference type="Pfam" id="PF18962">
    <property type="entry name" value="Por_Secre_tail"/>
    <property type="match status" value="1"/>
</dbReference>
<dbReference type="NCBIfam" id="TIGR02608">
    <property type="entry name" value="delta_60_rpt"/>
    <property type="match status" value="4"/>
</dbReference>
<keyword evidence="4" id="KW-1185">Reference proteome</keyword>
<accession>A0ABT9AGD0</accession>
<sequence length="480" mass="49680">MSFSTPLLLVLALASAAHCPLLAQSLDPAFEPTVAFTASQQPATMRALVEQPDGRLLVAGDFTMFNNRAVAGLVRLWPNGQVDTTFVAPAFAGGQILALATDAQGRVLAVGEFTAVDGQARMGVARLSSSGALDATFNPNMRTPTSLTPQVRAVLVQPDGNIVLGGYFVAAGPNGSAVPNVLRVLPNGQPDASFVPAVPYSGSVNALLLQPSGKLLVAGNMYGTSLEMVRRLLPNGGLDPAFTTVPANQTVAGRGLSMANTANGFVLAGAFISVGNQTRASVARFFNDGTLDPAFTSPLPNVMPATQLNAVVALPTGKVIIGGAVGAFALRGLLPDGSPDPDYLDPAQVGPPFSAVYALVAQPNGNLLVAGAFPRIAGQRRYGLARLLAPGALARRSAAAADDALVVYPNPAHDQLHLQLAATARPRRLVLLDVLGRPVLTQPVPPTAEFSLATEALRPGVYVLRVEYATGTLSRRVVVQ</sequence>
<organism evidence="3 4">
    <name type="scientific">Hymenobacter mellowenesis</name>
    <dbReference type="NCBI Taxonomy" id="3063995"/>
    <lineage>
        <taxon>Bacteria</taxon>
        <taxon>Pseudomonadati</taxon>
        <taxon>Bacteroidota</taxon>
        <taxon>Cytophagia</taxon>
        <taxon>Cytophagales</taxon>
        <taxon>Hymenobacteraceae</taxon>
        <taxon>Hymenobacter</taxon>
    </lineage>
</organism>
<gene>
    <name evidence="3" type="ORF">Q5H92_21345</name>
</gene>
<evidence type="ECO:0000313" key="3">
    <source>
        <dbReference type="EMBL" id="MDO7848925.1"/>
    </source>
</evidence>
<evidence type="ECO:0000313" key="4">
    <source>
        <dbReference type="Proteomes" id="UP001167796"/>
    </source>
</evidence>